<evidence type="ECO:0000313" key="9">
    <source>
        <dbReference type="Proteomes" id="UP000130752"/>
    </source>
</evidence>
<evidence type="ECO:0000313" key="11">
    <source>
        <dbReference type="Proteomes" id="UP000160099"/>
    </source>
</evidence>
<evidence type="ECO:0000313" key="8">
    <source>
        <dbReference type="Proteomes" id="UP000128453"/>
    </source>
</evidence>
<dbReference type="Proteomes" id="UP000128453">
    <property type="component" value="Segment"/>
</dbReference>
<dbReference type="Proteomes" id="UP000106924">
    <property type="component" value="Segment"/>
</dbReference>
<dbReference type="EMBL" id="DQ177346">
    <property type="protein sequence ID" value="ABC55157.1"/>
    <property type="molecule type" value="Genomic_DNA"/>
</dbReference>
<dbReference type="Proteomes" id="UP000160099">
    <property type="component" value="Segment"/>
</dbReference>
<evidence type="ECO:0000313" key="7">
    <source>
        <dbReference type="Proteomes" id="UP000106924"/>
    </source>
</evidence>
<dbReference type="EMBL" id="AP008984">
    <property type="protein sequence ID" value="BAF48901.1"/>
    <property type="molecule type" value="Genomic_DNA"/>
</dbReference>
<evidence type="ECO:0000313" key="5">
    <source>
        <dbReference type="EMBL" id="AJP55576.1"/>
    </source>
</evidence>
<dbReference type="EMBL" id="DQ657948">
    <property type="protein sequence ID" value="ABG42915.1"/>
    <property type="molecule type" value="Genomic_DNA"/>
</dbReference>
<reference evidence="8 9" key="4">
    <citation type="journal article" date="2009" name="J. Virol.">
        <title>The major portal of entry of koi herpesvirus in Cyprinus carpio is the skin.</title>
        <authorList>
            <person name="Costes B."/>
            <person name="Raj V.S."/>
            <person name="Michel B."/>
            <person name="Fournier G."/>
            <person name="Thirion M."/>
            <person name="Gillet L."/>
            <person name="Mast J."/>
            <person name="Lieffrig F."/>
            <person name="Bremont M."/>
            <person name="Vanderplasschen A."/>
        </authorList>
    </citation>
    <scope>NUCLEOTIDE SEQUENCE [LARGE SCALE GENOMIC DNA]</scope>
    <source>
        <strain evidence="5">FL</strain>
    </source>
</reference>
<dbReference type="EMBL" id="KP343684">
    <property type="protein sequence ID" value="AJP55731.1"/>
    <property type="molecule type" value="Genomic_DNA"/>
</dbReference>
<reference evidence="8 9" key="5">
    <citation type="journal article" date="2015" name="PLoS Pathog.">
        <title>Rational development of an attenuated recombinant cyprinid herpesvirus 3 vaccine using prokaryotic mutagenesis and in vivo bioluminescent imaging.</title>
        <authorList>
            <person name="Boutier M."/>
            <person name="Ronsmans M."/>
            <person name="Ouyang P."/>
            <person name="Fournier G."/>
            <person name="Reschner A."/>
            <person name="Rakus K."/>
            <person name="Wilkie G.S."/>
            <person name="Farnir F."/>
            <person name="Bayrou C."/>
            <person name="Lieffrig F."/>
            <person name="Li H."/>
            <person name="Desmecht D."/>
            <person name="Davison A.J."/>
            <person name="Vanderplasschen A."/>
        </authorList>
    </citation>
    <scope>NUCLEOTIDE SEQUENCE [LARGE SCALE GENOMIC DNA]</scope>
    <source>
        <strain evidence="5">FL</strain>
    </source>
</reference>
<dbReference type="Proteomes" id="UP000169752">
    <property type="component" value="Segment"/>
</dbReference>
<dbReference type="Proteomes" id="UP000156776">
    <property type="component" value="Segment"/>
</dbReference>
<dbReference type="GeneID" id="11266418"/>
<dbReference type="KEGG" id="vg:11266418"/>
<feature type="region of interest" description="Disordered" evidence="1">
    <location>
        <begin position="830"/>
        <end position="881"/>
    </location>
</feature>
<reference evidence="3" key="2">
    <citation type="submission" date="2007-03" db="EMBL/GenBank/DDBJ databases">
        <title>Comparative genomics of carp herpesviruses.</title>
        <authorList>
            <person name="Davison A.J."/>
            <person name="Kurobe T."/>
            <person name="Gatherer D."/>
            <person name="Cunningham C."/>
            <person name="Waltzek T.B."/>
            <person name="Korf I."/>
            <person name="Fukuda H."/>
            <person name="Hedrick R.P."/>
        </authorList>
    </citation>
    <scope>NUCLEOTIDE SEQUENCE</scope>
    <source>
        <strain evidence="3">KHV-U</strain>
    </source>
</reference>
<sequence>MATILPVCTDIPSKPFLPLFTDSHPVFLFHLGDATTVYSVHREHIGFFDRECRSDDARTFEQLMFAYASKYVEGAASVAAAAGKGTKDKEGTKDDGAKKDKVAVTFDGICKMLGVDPASPDLSRTVLGAAIEHATKTNAAAKVHINDQVNPEDMAEFKKQWKNLAWVLLVTAAEKLTEKLAPLEDQPLLHAVCNMLMGACEAKFLARETVAWLFKPLLVPVRIMNTKKRLGFVGADIYKGLKTQPAMTWSAPSDATSGCCDFETWMTYMGPSSPHYFNRNGRPTLAEESVYTLAQSPHYVASVQNHMEAALVKSSGFGYGTLNFKYDKENLYDMGLIIYTGLMQDLNLARQSNNIVWLRDMKHNFFEPAEFNLPDGVVPPSPKTGKSWGKATYYQIKGIPGPDGQTHSWQSVELHSGNQARLHESLQFLAKTATTALGGAANKLFTTKFSDKVERSVTMAGVMTQASFNACSEKGMFLEGKDEYKITDVTPETLKVLKYKLGVRLENTPSSLLSACMVFKFAACAEYLHLLFPALRGAGDCGVPIQAYEDLSHLRTDGQEFRCVELRDMVAGIERASFEAICAVSPKDDTNAAACTGFTGFVPRTTGVRCAMVKPAPANASAASVSKPDMYDWCEKIVAKTPPARRDALPRRIQELAEIKMYTLVTSAMAGSAKALVYQRPAVYTMTGVPIGYESFLDDKYKKAPCFPRVSFDFFCGAGQNAKKYMRCTWPDERGQGGRQGPVLTLMNPKSVFSQTYLEGSAGESGVQQLQLSDRIQDAVMILQQNRSVGDEDLEDYGLDEDSKKMVVELLKQAGVEYKGSELRDARLAKKRAAEDEEEDDEEGVEGSGSSRPAKAAKTSSYPNLFNKGGTSVPPADSASLFSVSNGKKAAAKSGGDFLDSFLDNM</sequence>
<dbReference type="RefSeq" id="YP_001096123.1">
    <property type="nucleotide sequence ID" value="NC_009127.1"/>
</dbReference>
<reference evidence="8 9" key="3">
    <citation type="journal article" date="2008" name="J. Virol.">
        <title>Cloning of the koi herpesvirus genome as an infectious bacterial artificial chromosome demonstrates that disruption of the thymidine kinase locus induces partial attenuation in Cyprinus carpio koi.</title>
        <authorList>
            <person name="Costes B."/>
            <person name="Fournier G."/>
            <person name="Michel B."/>
            <person name="Delforge C."/>
            <person name="Raj V.S."/>
            <person name="Dewals B."/>
            <person name="Gillet L."/>
            <person name="Drion P."/>
            <person name="Body A."/>
            <person name="Schynts F."/>
            <person name="Lieffrig F."/>
            <person name="Vanderplasschen A."/>
        </authorList>
    </citation>
    <scope>NUCLEOTIDE SEQUENCE [LARGE SCALE GENOMIC DNA]</scope>
    <source>
        <strain evidence="5">FL</strain>
    </source>
</reference>
<evidence type="ECO:0000313" key="2">
    <source>
        <dbReference type="EMBL" id="ABC55157.1"/>
    </source>
</evidence>
<protein>
    <submittedName>
        <fullName evidence="4">ORF88R</fullName>
    </submittedName>
    <submittedName>
        <fullName evidence="3">Protein ORF88</fullName>
    </submittedName>
</protein>
<organism evidence="2 7">
    <name type="scientific">Cyprinid herpesvirus 3</name>
    <name type="common">CyHV-3</name>
    <dbReference type="NCBI Taxonomy" id="180230"/>
    <lineage>
        <taxon>Viruses</taxon>
        <taxon>Duplodnaviria</taxon>
        <taxon>Heunggongvirae</taxon>
        <taxon>Peploviricota</taxon>
        <taxon>Herviviricetes</taxon>
        <taxon>Herpesvirales</taxon>
        <taxon>Alloherpesviridae</taxon>
        <taxon>Cyvirus</taxon>
        <taxon>Cyvirus cyprinidallo3</taxon>
    </lineage>
</organism>
<name>A3QMQ6_CYHV3</name>
<proteinExistence type="predicted"/>
<evidence type="ECO:0000313" key="4">
    <source>
        <dbReference type="EMBL" id="AIC32443.1"/>
    </source>
</evidence>
<dbReference type="OrthoDB" id="2690at10239"/>
<evidence type="ECO:0000256" key="1">
    <source>
        <dbReference type="SAM" id="MobiDB-lite"/>
    </source>
</evidence>
<keyword evidence="10" id="KW-1185">Reference proteome</keyword>
<evidence type="ECO:0000313" key="6">
    <source>
        <dbReference type="EMBL" id="BAF48901.1"/>
    </source>
</evidence>
<gene>
    <name evidence="4" type="ORF">CyHV3-GZ_ORF88R</name>
    <name evidence="3" type="ORF">CyHV3_ORF88</name>
    <name evidence="6" type="ORF">KHVJ097</name>
</gene>
<evidence type="ECO:0000313" key="10">
    <source>
        <dbReference type="Proteomes" id="UP000156776"/>
    </source>
</evidence>
<dbReference type="EMBL" id="KP343683">
    <property type="protein sequence ID" value="AJP55576.1"/>
    <property type="molecule type" value="Genomic_DNA"/>
</dbReference>
<evidence type="ECO:0000313" key="3">
    <source>
        <dbReference type="EMBL" id="ABG42915.1"/>
    </source>
</evidence>
<accession>A3QMQ6</accession>
<reference evidence="7 10" key="1">
    <citation type="journal article" date="2007" name="J. Virol.">
        <title>Genome sequences of three koi herpesvirus isolates representing the expanding distribution of an emerging disease threatening koi and common carp worldwide.</title>
        <authorList>
            <person name="Aoki T."/>
            <person name="Hirono I."/>
            <person name="Kurokawa K."/>
            <person name="Fukuda H."/>
            <person name="Nahary R."/>
            <person name="Eldar A."/>
            <person name="Davison A.J."/>
            <person name="Waltzek T.B."/>
            <person name="Bercovier H."/>
            <person name="Hedrick R.P."/>
        </authorList>
    </citation>
    <scope>NUCLEOTIDE SEQUENCE [LARGE SCALE GENOMIC DNA]</scope>
    <source>
        <strain evidence="2">KHV-I</strain>
        <strain evidence="3 10">KHV-U</strain>
        <strain evidence="6">TUMST1</strain>
    </source>
</reference>
<dbReference type="EMBL" id="KJ627438">
    <property type="protein sequence ID" value="AIC32443.1"/>
    <property type="molecule type" value="Genomic_DNA"/>
</dbReference>
<dbReference type="Proteomes" id="UP000130752">
    <property type="component" value="Segment"/>
</dbReference>
<feature type="compositionally biased region" description="Acidic residues" evidence="1">
    <location>
        <begin position="835"/>
        <end position="845"/>
    </location>
</feature>
<reference evidence="4 11" key="6">
    <citation type="journal article" date="2015" name="Vet. Microbiol.">
        <title>Whole-genome sequence of a novel Chinese cyprinid herpesvirus 3 isolate reveals the existence of a distinct European genotype in East Asia.</title>
        <authorList>
            <person name="Li W."/>
            <person name="Lee X."/>
            <person name="Weng S."/>
            <person name="He J."/>
            <person name="Dong C."/>
        </authorList>
    </citation>
    <scope>NUCLEOTIDE SEQUENCE [LARGE SCALE GENOMIC DNA]</scope>
    <source>
        <strain evidence="4">KHV-GZ11</strain>
    </source>
</reference>